<gene>
    <name evidence="4" type="ORF">GNLVRS02_ARAD1C17754g</name>
</gene>
<dbReference type="GO" id="GO:0016491">
    <property type="term" value="F:oxidoreductase activity"/>
    <property type="evidence" value="ECO:0007669"/>
    <property type="project" value="UniProtKB-KW"/>
</dbReference>
<dbReference type="SUPFAM" id="SSF51735">
    <property type="entry name" value="NAD(P)-binding Rossmann-fold domains"/>
    <property type="match status" value="1"/>
</dbReference>
<evidence type="ECO:0000256" key="3">
    <source>
        <dbReference type="ARBA" id="ARBA00023002"/>
    </source>
</evidence>
<dbReference type="EMBL" id="HG937693">
    <property type="protein sequence ID" value="CDP34665.1"/>
    <property type="molecule type" value="Genomic_DNA"/>
</dbReference>
<keyword evidence="3" id="KW-0560">Oxidoreductase</keyword>
<evidence type="ECO:0000256" key="1">
    <source>
        <dbReference type="ARBA" id="ARBA00006484"/>
    </source>
</evidence>
<organism evidence="4">
    <name type="scientific">Blastobotrys adeninivorans</name>
    <name type="common">Yeast</name>
    <name type="synonym">Arxula adeninivorans</name>
    <dbReference type="NCBI Taxonomy" id="409370"/>
    <lineage>
        <taxon>Eukaryota</taxon>
        <taxon>Fungi</taxon>
        <taxon>Dikarya</taxon>
        <taxon>Ascomycota</taxon>
        <taxon>Saccharomycotina</taxon>
        <taxon>Dipodascomycetes</taxon>
        <taxon>Dipodascales</taxon>
        <taxon>Trichomonascaceae</taxon>
        <taxon>Blastobotrys</taxon>
    </lineage>
</organism>
<accession>A0A060T0Q0</accession>
<evidence type="ECO:0000313" key="4">
    <source>
        <dbReference type="EMBL" id="CDP34665.1"/>
    </source>
</evidence>
<dbReference type="InterPro" id="IPR036291">
    <property type="entry name" value="NAD(P)-bd_dom_sf"/>
</dbReference>
<dbReference type="InterPro" id="IPR002347">
    <property type="entry name" value="SDR_fam"/>
</dbReference>
<dbReference type="Pfam" id="PF00106">
    <property type="entry name" value="adh_short"/>
    <property type="match status" value="1"/>
</dbReference>
<sequence>MSCQPVFKVALNRSLQDEAMSTFVKLLQGLSPFKSVYSSGYPDQSGRTWLVTGVSVGGIGFETSRLLLQAGVSKLWIAGRSPDKLDNAIKELRKEFANADVSPLIVDFNDLSSVKPGLQPLLSTATELHGVIHNAGMMATETDRTTKQGYDQQIGVNVIAPFLIQRFLDDLLIATAKNSPANTVRVVWVSSELHLLAPSKIDFSELKPKPGSMIARYGHTKALNVLEAILWGRKHRESGVLSVSLHPGLIRSDLGRDMGGLSKVFVGFISKPSIYGGYTEMYAALSPDLTVQDHSGAYIVPFGSVGSARNDLVKIGSGDDGDKVWQALTDATTAYM</sequence>
<dbReference type="AlphaFoldDB" id="A0A060T0Q0"/>
<dbReference type="PhylomeDB" id="A0A060T0Q0"/>
<comment type="similarity">
    <text evidence="1">Belongs to the short-chain dehydrogenases/reductases (SDR) family.</text>
</comment>
<name>A0A060T0Q0_BLAAD</name>
<evidence type="ECO:0000256" key="2">
    <source>
        <dbReference type="ARBA" id="ARBA00022857"/>
    </source>
</evidence>
<dbReference type="Gene3D" id="3.40.50.720">
    <property type="entry name" value="NAD(P)-binding Rossmann-like Domain"/>
    <property type="match status" value="1"/>
</dbReference>
<dbReference type="PANTHER" id="PTHR24320">
    <property type="entry name" value="RETINOL DEHYDROGENASE"/>
    <property type="match status" value="1"/>
</dbReference>
<protein>
    <submittedName>
        <fullName evidence="4">ARAD1C17754p</fullName>
    </submittedName>
</protein>
<keyword evidence="2" id="KW-0521">NADP</keyword>
<reference evidence="4" key="1">
    <citation type="submission" date="2014-02" db="EMBL/GenBank/DDBJ databases">
        <authorList>
            <person name="Genoscope - CEA"/>
        </authorList>
    </citation>
    <scope>NUCLEOTIDE SEQUENCE</scope>
    <source>
        <strain evidence="4">LS3</strain>
    </source>
</reference>
<reference evidence="4" key="2">
    <citation type="submission" date="2014-06" db="EMBL/GenBank/DDBJ databases">
        <title>The complete genome of Blastobotrys (Arxula) adeninivorans LS3 - a yeast of biotechnological interest.</title>
        <authorList>
            <person name="Kunze G."/>
            <person name="Gaillardin C."/>
            <person name="Czernicka M."/>
            <person name="Durrens P."/>
            <person name="Martin T."/>
            <person name="Boer E."/>
            <person name="Gabaldon T."/>
            <person name="Cruz J."/>
            <person name="Talla E."/>
            <person name="Marck C."/>
            <person name="Goffeau A."/>
            <person name="Barbe V."/>
            <person name="Baret P."/>
            <person name="Baronian K."/>
            <person name="Beier S."/>
            <person name="Bleykasten C."/>
            <person name="Bode R."/>
            <person name="Casaregola S."/>
            <person name="Despons L."/>
            <person name="Fairhead C."/>
            <person name="Giersberg M."/>
            <person name="Gierski P."/>
            <person name="Hahnel U."/>
            <person name="Hartmann A."/>
            <person name="Jankowska D."/>
            <person name="Jubin C."/>
            <person name="Jung P."/>
            <person name="Lafontaine I."/>
            <person name="Leh-Louis V."/>
            <person name="Lemaire M."/>
            <person name="Marcet-Houben M."/>
            <person name="Mascher M."/>
            <person name="Morel G."/>
            <person name="Richard G.-F."/>
            <person name="Riechen J."/>
            <person name="Sacerdot C."/>
            <person name="Sarkar A."/>
            <person name="Savel G."/>
            <person name="Schacherer J."/>
            <person name="Sherman D."/>
            <person name="Straub M.-L."/>
            <person name="Stein N."/>
            <person name="Thierry A."/>
            <person name="Trautwein-Schult A."/>
            <person name="Westhof E."/>
            <person name="Worch S."/>
            <person name="Dujon B."/>
            <person name="Souciet J.-L."/>
            <person name="Wincker P."/>
            <person name="Scholz U."/>
            <person name="Neuveglise N."/>
        </authorList>
    </citation>
    <scope>NUCLEOTIDE SEQUENCE</scope>
    <source>
        <strain evidence="4">LS3</strain>
    </source>
</reference>
<proteinExistence type="inferred from homology"/>
<dbReference type="PANTHER" id="PTHR24320:SF236">
    <property type="entry name" value="SHORT-CHAIN DEHYDROGENASE-RELATED"/>
    <property type="match status" value="1"/>
</dbReference>